<dbReference type="RefSeq" id="WP_278057477.1">
    <property type="nucleotide sequence ID" value="NZ_CP121247.1"/>
</dbReference>
<name>A0ABT9N8K4_9ACTO</name>
<gene>
    <name evidence="11" type="primary">aroC</name>
    <name evidence="13" type="ORF">J2S49_000113</name>
</gene>
<feature type="binding site" evidence="11">
    <location>
        <position position="306"/>
    </location>
    <ligand>
        <name>FMN</name>
        <dbReference type="ChEBI" id="CHEBI:58210"/>
    </ligand>
</feature>
<evidence type="ECO:0000256" key="7">
    <source>
        <dbReference type="ARBA" id="ARBA00022827"/>
    </source>
</evidence>
<keyword evidence="4 11" id="KW-0028">Amino-acid biosynthesis</keyword>
<evidence type="ECO:0000256" key="3">
    <source>
        <dbReference type="ARBA" id="ARBA00013036"/>
    </source>
</evidence>
<keyword evidence="14" id="KW-1185">Reference proteome</keyword>
<feature type="binding site" evidence="11">
    <location>
        <position position="39"/>
    </location>
    <ligand>
        <name>NADP(+)</name>
        <dbReference type="ChEBI" id="CHEBI:58349"/>
    </ligand>
</feature>
<comment type="similarity">
    <text evidence="2 11 12">Belongs to the chorismate synthase family.</text>
</comment>
<dbReference type="Proteomes" id="UP001235966">
    <property type="component" value="Unassembled WGS sequence"/>
</dbReference>
<dbReference type="NCBIfam" id="NF003793">
    <property type="entry name" value="PRK05382.1"/>
    <property type="match status" value="1"/>
</dbReference>
<feature type="binding site" evidence="11">
    <location>
        <position position="347"/>
    </location>
    <ligand>
        <name>FMN</name>
        <dbReference type="ChEBI" id="CHEBI:58210"/>
    </ligand>
</feature>
<protein>
    <recommendedName>
        <fullName evidence="3 11">Chorismate synthase</fullName>
        <shortName evidence="11">CS</shortName>
        <ecNumber evidence="3 11">4.2.3.5</ecNumber>
    </recommendedName>
    <alternativeName>
        <fullName evidence="11">5-enolpyruvylshikimate-3-phosphate phospholyase</fullName>
    </alternativeName>
</protein>
<keyword evidence="10 11" id="KW-0456">Lyase</keyword>
<keyword evidence="8 11" id="KW-0521">NADP</keyword>
<evidence type="ECO:0000256" key="4">
    <source>
        <dbReference type="ARBA" id="ARBA00022605"/>
    </source>
</evidence>
<evidence type="ECO:0000256" key="9">
    <source>
        <dbReference type="ARBA" id="ARBA00023141"/>
    </source>
</evidence>
<dbReference type="InterPro" id="IPR000453">
    <property type="entry name" value="Chorismate_synth"/>
</dbReference>
<accession>A0ABT9N8K4</accession>
<evidence type="ECO:0000256" key="2">
    <source>
        <dbReference type="ARBA" id="ARBA00008014"/>
    </source>
</evidence>
<comment type="function">
    <text evidence="11">Catalyzes the anti-1,4-elimination of the C-3 phosphate and the C-6 proR hydrogen from 5-enolpyruvylshikimate-3-phosphate (EPSP) to yield chorismate, which is the branch point compound that serves as the starting substrate for the three terminal pathways of aromatic amino acid biosynthesis. This reaction introduces a second double bond into the aromatic ring system.</text>
</comment>
<dbReference type="EC" id="4.2.3.5" evidence="3 11"/>
<dbReference type="Gene3D" id="3.60.150.10">
    <property type="entry name" value="Chorismate synthase AroC"/>
    <property type="match status" value="1"/>
</dbReference>
<keyword evidence="6 11" id="KW-0288">FMN</keyword>
<feature type="binding site" evidence="11">
    <location>
        <begin position="143"/>
        <end position="145"/>
    </location>
    <ligand>
        <name>FMN</name>
        <dbReference type="ChEBI" id="CHEBI:58210"/>
    </ligand>
</feature>
<comment type="caution">
    <text evidence="13">The sequence shown here is derived from an EMBL/GenBank/DDBJ whole genome shotgun (WGS) entry which is preliminary data.</text>
</comment>
<evidence type="ECO:0000256" key="5">
    <source>
        <dbReference type="ARBA" id="ARBA00022630"/>
    </source>
</evidence>
<feature type="binding site" evidence="11">
    <location>
        <begin position="263"/>
        <end position="264"/>
    </location>
    <ligand>
        <name>FMN</name>
        <dbReference type="ChEBI" id="CHEBI:58210"/>
    </ligand>
</feature>
<keyword evidence="5 11" id="KW-0285">Flavoprotein</keyword>
<evidence type="ECO:0000256" key="11">
    <source>
        <dbReference type="HAMAP-Rule" id="MF_00300"/>
    </source>
</evidence>
<feature type="binding site" evidence="11">
    <location>
        <position position="45"/>
    </location>
    <ligand>
        <name>NADP(+)</name>
        <dbReference type="ChEBI" id="CHEBI:58349"/>
    </ligand>
</feature>
<feature type="binding site" evidence="11">
    <location>
        <begin position="321"/>
        <end position="325"/>
    </location>
    <ligand>
        <name>FMN</name>
        <dbReference type="ChEBI" id="CHEBI:58210"/>
    </ligand>
</feature>
<dbReference type="GO" id="GO:0004107">
    <property type="term" value="F:chorismate synthase activity"/>
    <property type="evidence" value="ECO:0007669"/>
    <property type="project" value="UniProtKB-EC"/>
</dbReference>
<dbReference type="PANTHER" id="PTHR21085">
    <property type="entry name" value="CHORISMATE SYNTHASE"/>
    <property type="match status" value="1"/>
</dbReference>
<dbReference type="EMBL" id="JAUSQW010000001">
    <property type="protein sequence ID" value="MDP9800037.1"/>
    <property type="molecule type" value="Genomic_DNA"/>
</dbReference>
<comment type="cofactor">
    <cofactor evidence="11 12">
        <name>FMNH2</name>
        <dbReference type="ChEBI" id="CHEBI:57618"/>
    </cofactor>
    <text evidence="11 12">Reduced FMN (FMNH(2)).</text>
</comment>
<dbReference type="CDD" id="cd07304">
    <property type="entry name" value="Chorismate_synthase"/>
    <property type="match status" value="1"/>
</dbReference>
<reference evidence="13 14" key="1">
    <citation type="submission" date="2023-07" db="EMBL/GenBank/DDBJ databases">
        <title>Sequencing the genomes of 1000 actinobacteria strains.</title>
        <authorList>
            <person name="Klenk H.-P."/>
        </authorList>
    </citation>
    <scope>NUCLEOTIDE SEQUENCE [LARGE SCALE GENOMIC DNA]</scope>
    <source>
        <strain evidence="13 14">DSM 102162</strain>
    </source>
</reference>
<organism evidence="13 14">
    <name type="scientific">Arcanobacterium wilhelmae</name>
    <dbReference type="NCBI Taxonomy" id="1803177"/>
    <lineage>
        <taxon>Bacteria</taxon>
        <taxon>Bacillati</taxon>
        <taxon>Actinomycetota</taxon>
        <taxon>Actinomycetes</taxon>
        <taxon>Actinomycetales</taxon>
        <taxon>Actinomycetaceae</taxon>
        <taxon>Arcanobacterium</taxon>
    </lineage>
</organism>
<dbReference type="InterPro" id="IPR020541">
    <property type="entry name" value="Chorismate_synthase_CS"/>
</dbReference>
<dbReference type="InterPro" id="IPR035904">
    <property type="entry name" value="Chorismate_synth_AroC_sf"/>
</dbReference>
<evidence type="ECO:0000313" key="14">
    <source>
        <dbReference type="Proteomes" id="UP001235966"/>
    </source>
</evidence>
<dbReference type="Pfam" id="PF01264">
    <property type="entry name" value="Chorismate_synt"/>
    <property type="match status" value="1"/>
</dbReference>
<comment type="subunit">
    <text evidence="11">Homotetramer.</text>
</comment>
<comment type="catalytic activity">
    <reaction evidence="11 12">
        <text>5-O-(1-carboxyvinyl)-3-phosphoshikimate = chorismate + phosphate</text>
        <dbReference type="Rhea" id="RHEA:21020"/>
        <dbReference type="ChEBI" id="CHEBI:29748"/>
        <dbReference type="ChEBI" id="CHEBI:43474"/>
        <dbReference type="ChEBI" id="CHEBI:57701"/>
        <dbReference type="EC" id="4.2.3.5"/>
    </reaction>
</comment>
<dbReference type="SUPFAM" id="SSF103263">
    <property type="entry name" value="Chorismate synthase, AroC"/>
    <property type="match status" value="1"/>
</dbReference>
<dbReference type="PANTHER" id="PTHR21085:SF0">
    <property type="entry name" value="CHORISMATE SYNTHASE"/>
    <property type="match status" value="1"/>
</dbReference>
<evidence type="ECO:0000256" key="6">
    <source>
        <dbReference type="ARBA" id="ARBA00022643"/>
    </source>
</evidence>
<comment type="pathway">
    <text evidence="1 11 12">Metabolic intermediate biosynthesis; chorismate biosynthesis; chorismate from D-erythrose 4-phosphate and phosphoenolpyruvate: step 7/7.</text>
</comment>
<evidence type="ECO:0000313" key="13">
    <source>
        <dbReference type="EMBL" id="MDP9800037.1"/>
    </source>
</evidence>
<keyword evidence="7 11" id="KW-0274">FAD</keyword>
<evidence type="ECO:0000256" key="10">
    <source>
        <dbReference type="ARBA" id="ARBA00023239"/>
    </source>
</evidence>
<dbReference type="PIRSF" id="PIRSF001456">
    <property type="entry name" value="Chorismate_synth"/>
    <property type="match status" value="1"/>
</dbReference>
<keyword evidence="9 11" id="KW-0057">Aromatic amino acid biosynthesis</keyword>
<evidence type="ECO:0000256" key="12">
    <source>
        <dbReference type="RuleBase" id="RU000605"/>
    </source>
</evidence>
<evidence type="ECO:0000256" key="8">
    <source>
        <dbReference type="ARBA" id="ARBA00022857"/>
    </source>
</evidence>
<evidence type="ECO:0000256" key="1">
    <source>
        <dbReference type="ARBA" id="ARBA00005044"/>
    </source>
</evidence>
<sequence length="400" mass="42641">MHWSTAGESHGKALVALIEGVPAGVEIQIEHIEAALARRRAGYGRGSRQRFEADVLEVLSGVRHGRTLGSPIALTIANSEWPKWNAVMSPLPVSQAELMRSDGRGDQRELARNKRLTKPRPGHADLVGMNKYGFDSVRNVLERASARETAARVALGEIARALLEQAAGIQIVSQVVQIGAYRADVAPASAQEAAELNESSVRQLNLEAAARFVEEIDAAKLAGDTVGGVVEVTAWNVPQGLGTYAVDRERLDARIASAMMSIQSAKGVEIGDGFASAARRGSQAHDDIYREGTVRRRTNRAGGIEGGISNGEAITVRVALKPISTVPRALETIDTDTGGPAIANHQRSDTCAVVPAAVIAEAMLALVLADALLDKCGGDSLEEVRRNLHGFLRSIPEVRR</sequence>
<dbReference type="NCBIfam" id="TIGR00033">
    <property type="entry name" value="aroC"/>
    <property type="match status" value="1"/>
</dbReference>
<proteinExistence type="inferred from homology"/>
<dbReference type="HAMAP" id="MF_00300">
    <property type="entry name" value="Chorismate_synth"/>
    <property type="match status" value="1"/>
</dbReference>
<dbReference type="PROSITE" id="PS00787">
    <property type="entry name" value="CHORISMATE_SYNTHASE_1"/>
    <property type="match status" value="1"/>
</dbReference>